<gene>
    <name evidence="2" type="ORF">SEVIR_1G376700v2</name>
</gene>
<dbReference type="Gramene" id="TKW42322">
    <property type="protein sequence ID" value="TKW42322"/>
    <property type="gene ID" value="SEVIR_1G376700v2"/>
</dbReference>
<evidence type="ECO:0000256" key="1">
    <source>
        <dbReference type="SAM" id="MobiDB-lite"/>
    </source>
</evidence>
<dbReference type="AlphaFoldDB" id="A0A4U6WHT5"/>
<evidence type="ECO:0000313" key="2">
    <source>
        <dbReference type="EMBL" id="TKW42322.1"/>
    </source>
</evidence>
<sequence length="104" mass="11496">MVPFPSAGYREDRRSSQEQALTSALSSFQFGTDRSIGFQSQSPCSHPFPSDDDCAPPMLQVRMMLVLERSPSLGLFVGRNRRHLGLTKAPACFLHLDATMPPTL</sequence>
<proteinExistence type="predicted"/>
<keyword evidence="3" id="KW-1185">Reference proteome</keyword>
<accession>A0A4U6WHT5</accession>
<organism evidence="2 3">
    <name type="scientific">Setaria viridis</name>
    <name type="common">Green bristlegrass</name>
    <name type="synonym">Setaria italica subsp. viridis</name>
    <dbReference type="NCBI Taxonomy" id="4556"/>
    <lineage>
        <taxon>Eukaryota</taxon>
        <taxon>Viridiplantae</taxon>
        <taxon>Streptophyta</taxon>
        <taxon>Embryophyta</taxon>
        <taxon>Tracheophyta</taxon>
        <taxon>Spermatophyta</taxon>
        <taxon>Magnoliopsida</taxon>
        <taxon>Liliopsida</taxon>
        <taxon>Poales</taxon>
        <taxon>Poaceae</taxon>
        <taxon>PACMAD clade</taxon>
        <taxon>Panicoideae</taxon>
        <taxon>Panicodae</taxon>
        <taxon>Paniceae</taxon>
        <taxon>Cenchrinae</taxon>
        <taxon>Setaria</taxon>
    </lineage>
</organism>
<name>A0A4U6WHT5_SETVI</name>
<feature type="region of interest" description="Disordered" evidence="1">
    <location>
        <begin position="1"/>
        <end position="22"/>
    </location>
</feature>
<protein>
    <submittedName>
        <fullName evidence="2">Uncharacterized protein</fullName>
    </submittedName>
</protein>
<dbReference type="EMBL" id="CM016552">
    <property type="protein sequence ID" value="TKW42322.1"/>
    <property type="molecule type" value="Genomic_DNA"/>
</dbReference>
<evidence type="ECO:0000313" key="3">
    <source>
        <dbReference type="Proteomes" id="UP000298652"/>
    </source>
</evidence>
<reference evidence="2" key="1">
    <citation type="submission" date="2019-03" db="EMBL/GenBank/DDBJ databases">
        <title>WGS assembly of Setaria viridis.</title>
        <authorList>
            <person name="Huang P."/>
            <person name="Jenkins J."/>
            <person name="Grimwood J."/>
            <person name="Barry K."/>
            <person name="Healey A."/>
            <person name="Mamidi S."/>
            <person name="Sreedasyam A."/>
            <person name="Shu S."/>
            <person name="Feldman M."/>
            <person name="Wu J."/>
            <person name="Yu Y."/>
            <person name="Chen C."/>
            <person name="Johnson J."/>
            <person name="Rokhsar D."/>
            <person name="Baxter I."/>
            <person name="Schmutz J."/>
            <person name="Brutnell T."/>
            <person name="Kellogg E."/>
        </authorList>
    </citation>
    <scope>NUCLEOTIDE SEQUENCE [LARGE SCALE GENOMIC DNA]</scope>
</reference>
<dbReference type="Proteomes" id="UP000298652">
    <property type="component" value="Chromosome 1"/>
</dbReference>